<feature type="domain" description="BPL/LPL catalytic" evidence="10">
    <location>
        <begin position="36"/>
        <end position="216"/>
    </location>
</feature>
<dbReference type="Pfam" id="PF21948">
    <property type="entry name" value="LplA-B_cat"/>
    <property type="match status" value="1"/>
</dbReference>
<dbReference type="EC" id="2.3.1.181" evidence="5 6"/>
<dbReference type="HOGENOM" id="CLU_035168_2_1_11"/>
<protein>
    <recommendedName>
        <fullName evidence="5 6">Octanoyltransferase</fullName>
        <ecNumber evidence="5 6">2.3.1.181</ecNumber>
    </recommendedName>
    <alternativeName>
        <fullName evidence="5">Lipoate-protein ligase B</fullName>
    </alternativeName>
    <alternativeName>
        <fullName evidence="5">Lipoyl/octanoyl transferase</fullName>
    </alternativeName>
    <alternativeName>
        <fullName evidence="5">Octanoyl-[acyl-carrier-protein]-protein N-octanoyltransferase</fullName>
    </alternativeName>
</protein>
<dbReference type="PANTHER" id="PTHR10993">
    <property type="entry name" value="OCTANOYLTRANSFERASE"/>
    <property type="match status" value="1"/>
</dbReference>
<dbReference type="PROSITE" id="PS51733">
    <property type="entry name" value="BPL_LPL_CATALYTIC"/>
    <property type="match status" value="1"/>
</dbReference>
<evidence type="ECO:0000313" key="11">
    <source>
        <dbReference type="EMBL" id="EXG80836.1"/>
    </source>
</evidence>
<feature type="binding site" evidence="5 8">
    <location>
        <begin position="146"/>
        <end position="148"/>
    </location>
    <ligand>
        <name>substrate</name>
    </ligand>
</feature>
<dbReference type="RefSeq" id="WP_035849937.1">
    <property type="nucleotide sequence ID" value="NZ_KK073874.1"/>
</dbReference>
<evidence type="ECO:0000259" key="10">
    <source>
        <dbReference type="PROSITE" id="PS51733"/>
    </source>
</evidence>
<dbReference type="PANTHER" id="PTHR10993:SF7">
    <property type="entry name" value="LIPOYLTRANSFERASE 2, MITOCHONDRIAL-RELATED"/>
    <property type="match status" value="1"/>
</dbReference>
<dbReference type="EMBL" id="JFBT01000001">
    <property type="protein sequence ID" value="EXG80836.1"/>
    <property type="molecule type" value="Genomic_DNA"/>
</dbReference>
<dbReference type="InterPro" id="IPR000544">
    <property type="entry name" value="Octanoyltransferase"/>
</dbReference>
<dbReference type="GO" id="GO:0005737">
    <property type="term" value="C:cytoplasm"/>
    <property type="evidence" value="ECO:0007669"/>
    <property type="project" value="UniProtKB-SubCell"/>
</dbReference>
<reference evidence="11 12" key="1">
    <citation type="submission" date="2013-07" db="EMBL/GenBank/DDBJ databases">
        <authorList>
            <consortium name="DOE Joint Genome Institute"/>
            <person name="Eisen J."/>
            <person name="Huntemann M."/>
            <person name="Han J."/>
            <person name="Chen A."/>
            <person name="Kyrpides N."/>
            <person name="Mavromatis K."/>
            <person name="Markowitz V."/>
            <person name="Palaniappan K."/>
            <person name="Ivanova N."/>
            <person name="Schaumberg A."/>
            <person name="Pati A."/>
            <person name="Liolios K."/>
            <person name="Nordberg H.P."/>
            <person name="Cantor M.N."/>
            <person name="Hua S.X."/>
            <person name="Woyke T."/>
        </authorList>
    </citation>
    <scope>NUCLEOTIDE SEQUENCE [LARGE SCALE GENOMIC DNA]</scope>
    <source>
        <strain evidence="11 12">DSM 44712</strain>
    </source>
</reference>
<keyword evidence="12" id="KW-1185">Reference proteome</keyword>
<feature type="binding site" evidence="5 8">
    <location>
        <begin position="74"/>
        <end position="81"/>
    </location>
    <ligand>
        <name>substrate</name>
    </ligand>
</feature>
<name>A0A011AFP2_9ACTN</name>
<evidence type="ECO:0000256" key="6">
    <source>
        <dbReference type="PIRNR" id="PIRNR016262"/>
    </source>
</evidence>
<organism evidence="11 12">
    <name type="scientific">Cryptosporangium arvum DSM 44712</name>
    <dbReference type="NCBI Taxonomy" id="927661"/>
    <lineage>
        <taxon>Bacteria</taxon>
        <taxon>Bacillati</taxon>
        <taxon>Actinomycetota</taxon>
        <taxon>Actinomycetes</taxon>
        <taxon>Cryptosporangiales</taxon>
        <taxon>Cryptosporangiaceae</taxon>
        <taxon>Cryptosporangium</taxon>
    </lineage>
</organism>
<sequence length="218" mass="23783">MTLATAPTDVRLLPGLNEYREVWEEQRRLHALRVADEIPDTVLLLEHYDVYTAGRRTEASERPFDGTPVVDVDRGGKITWHGPGQLVGYPIVQLPRPLDVVAYVRRIEAMLIEVCAEFGLATTRVDGRTGVWIPADDRGPERKIAAIGVRVSRRVAMHGFALNCNSELRGFGNIVPCGIQDAGVTSLSAELGRTVTVADAIALVEPRLPSLAGGPDRV</sequence>
<dbReference type="AlphaFoldDB" id="A0A011AFP2"/>
<comment type="catalytic activity">
    <reaction evidence="5 6">
        <text>octanoyl-[ACP] + L-lysyl-[protein] = N(6)-octanoyl-L-lysyl-[protein] + holo-[ACP] + H(+)</text>
        <dbReference type="Rhea" id="RHEA:17665"/>
        <dbReference type="Rhea" id="RHEA-COMP:9636"/>
        <dbReference type="Rhea" id="RHEA-COMP:9685"/>
        <dbReference type="Rhea" id="RHEA-COMP:9752"/>
        <dbReference type="Rhea" id="RHEA-COMP:9928"/>
        <dbReference type="ChEBI" id="CHEBI:15378"/>
        <dbReference type="ChEBI" id="CHEBI:29969"/>
        <dbReference type="ChEBI" id="CHEBI:64479"/>
        <dbReference type="ChEBI" id="CHEBI:78463"/>
        <dbReference type="ChEBI" id="CHEBI:78809"/>
        <dbReference type="EC" id="2.3.1.181"/>
    </reaction>
</comment>
<keyword evidence="2 5" id="KW-0808">Transferase</keyword>
<feature type="site" description="Lowers pKa of active site Cys" evidence="5 9">
    <location>
        <position position="143"/>
    </location>
</feature>
<gene>
    <name evidence="5" type="primary">lipB</name>
    <name evidence="11" type="ORF">CryarDRAFT_1931</name>
</gene>
<comment type="subcellular location">
    <subcellularLocation>
        <location evidence="5">Cytoplasm</location>
    </subcellularLocation>
</comment>
<dbReference type="Gene3D" id="3.30.930.10">
    <property type="entry name" value="Bira Bifunctional Protein, Domain 2"/>
    <property type="match status" value="1"/>
</dbReference>
<evidence type="ECO:0000256" key="1">
    <source>
        <dbReference type="ARBA" id="ARBA00004821"/>
    </source>
</evidence>
<feature type="binding site" evidence="5 8">
    <location>
        <begin position="159"/>
        <end position="161"/>
    </location>
    <ligand>
        <name>substrate</name>
    </ligand>
</feature>
<evidence type="ECO:0000256" key="8">
    <source>
        <dbReference type="PIRSR" id="PIRSR016262-2"/>
    </source>
</evidence>
<feature type="active site" description="Acyl-thioester intermediate" evidence="5 7">
    <location>
        <position position="177"/>
    </location>
</feature>
<comment type="function">
    <text evidence="4 5 6">Catalyzes the transfer of endogenously produced octanoic acid from octanoyl-acyl-carrier-protein onto the lipoyl domains of lipoate-dependent enzymes. Lipoyl-ACP can also act as a substrate although octanoyl-ACP is likely to be the physiological substrate.</text>
</comment>
<dbReference type="HAMAP" id="MF_00013">
    <property type="entry name" value="LipB"/>
    <property type="match status" value="1"/>
</dbReference>
<evidence type="ECO:0000313" key="12">
    <source>
        <dbReference type="Proteomes" id="UP000021053"/>
    </source>
</evidence>
<comment type="similarity">
    <text evidence="5 6">Belongs to the LipB family.</text>
</comment>
<evidence type="ECO:0000256" key="5">
    <source>
        <dbReference type="HAMAP-Rule" id="MF_00013"/>
    </source>
</evidence>
<dbReference type="UniPathway" id="UPA00538">
    <property type="reaction ID" value="UER00592"/>
</dbReference>
<evidence type="ECO:0000256" key="3">
    <source>
        <dbReference type="ARBA" id="ARBA00023315"/>
    </source>
</evidence>
<proteinExistence type="inferred from homology"/>
<evidence type="ECO:0000256" key="2">
    <source>
        <dbReference type="ARBA" id="ARBA00022679"/>
    </source>
</evidence>
<dbReference type="InterPro" id="IPR004143">
    <property type="entry name" value="BPL_LPL_catalytic"/>
</dbReference>
<dbReference type="Proteomes" id="UP000021053">
    <property type="component" value="Unassembled WGS sequence"/>
</dbReference>
<keyword evidence="3 5" id="KW-0012">Acyltransferase</keyword>
<comment type="pathway">
    <text evidence="1 5 6">Protein modification; protein lipoylation via endogenous pathway; protein N(6)-(lipoyl)lysine from octanoyl-[acyl-carrier-protein]: step 1/2.</text>
</comment>
<evidence type="ECO:0000256" key="4">
    <source>
        <dbReference type="ARBA" id="ARBA00024732"/>
    </source>
</evidence>
<dbReference type="SUPFAM" id="SSF55681">
    <property type="entry name" value="Class II aaRS and biotin synthetases"/>
    <property type="match status" value="1"/>
</dbReference>
<dbReference type="NCBIfam" id="NF010925">
    <property type="entry name" value="PRK14345.1"/>
    <property type="match status" value="1"/>
</dbReference>
<keyword evidence="5" id="KW-0963">Cytoplasm</keyword>
<keyword evidence="11" id="KW-0436">Ligase</keyword>
<dbReference type="InterPro" id="IPR020605">
    <property type="entry name" value="Octanoyltransferase_CS"/>
</dbReference>
<dbReference type="NCBIfam" id="TIGR00214">
    <property type="entry name" value="lipB"/>
    <property type="match status" value="1"/>
</dbReference>
<comment type="caution">
    <text evidence="11">The sequence shown here is derived from an EMBL/GenBank/DDBJ whole genome shotgun (WGS) entry which is preliminary data.</text>
</comment>
<dbReference type="CDD" id="cd16444">
    <property type="entry name" value="LipB"/>
    <property type="match status" value="1"/>
</dbReference>
<dbReference type="OrthoDB" id="9787061at2"/>
<accession>A0A011AFP2</accession>
<dbReference type="GO" id="GO:0016874">
    <property type="term" value="F:ligase activity"/>
    <property type="evidence" value="ECO:0007669"/>
    <property type="project" value="UniProtKB-KW"/>
</dbReference>
<dbReference type="GO" id="GO:0033819">
    <property type="term" value="F:lipoyl(octanoyl) transferase activity"/>
    <property type="evidence" value="ECO:0007669"/>
    <property type="project" value="UniProtKB-EC"/>
</dbReference>
<dbReference type="PROSITE" id="PS01313">
    <property type="entry name" value="LIPB"/>
    <property type="match status" value="1"/>
</dbReference>
<evidence type="ECO:0000256" key="7">
    <source>
        <dbReference type="PIRSR" id="PIRSR016262-1"/>
    </source>
</evidence>
<dbReference type="PATRIC" id="fig|927661.3.peg.1894"/>
<dbReference type="PIRSF" id="PIRSF016262">
    <property type="entry name" value="LPLase"/>
    <property type="match status" value="1"/>
</dbReference>
<dbReference type="InterPro" id="IPR045864">
    <property type="entry name" value="aa-tRNA-synth_II/BPL/LPL"/>
</dbReference>
<comment type="miscellaneous">
    <text evidence="5">In the reaction, the free carboxyl group of octanoic acid is attached via an amide linkage to the epsilon-amino group of a specific lysine residue of lipoyl domains of lipoate-dependent enzymes.</text>
</comment>
<dbReference type="GO" id="GO:0009249">
    <property type="term" value="P:protein lipoylation"/>
    <property type="evidence" value="ECO:0007669"/>
    <property type="project" value="InterPro"/>
</dbReference>
<evidence type="ECO:0000256" key="9">
    <source>
        <dbReference type="PIRSR" id="PIRSR016262-3"/>
    </source>
</evidence>
<dbReference type="FunFam" id="3.30.930.10:FF:000035">
    <property type="entry name" value="Putative lipoyltransferase 2, mitochondrial"/>
    <property type="match status" value="1"/>
</dbReference>